<keyword evidence="4" id="KW-0539">Nucleus</keyword>
<organism evidence="7 8">
    <name type="scientific">Erythranthe guttata</name>
    <name type="common">Yellow monkey flower</name>
    <name type="synonym">Mimulus guttatus</name>
    <dbReference type="NCBI Taxonomy" id="4155"/>
    <lineage>
        <taxon>Eukaryota</taxon>
        <taxon>Viridiplantae</taxon>
        <taxon>Streptophyta</taxon>
        <taxon>Embryophyta</taxon>
        <taxon>Tracheophyta</taxon>
        <taxon>Spermatophyta</taxon>
        <taxon>Magnoliopsida</taxon>
        <taxon>eudicotyledons</taxon>
        <taxon>Gunneridae</taxon>
        <taxon>Pentapetalae</taxon>
        <taxon>asterids</taxon>
        <taxon>lamiids</taxon>
        <taxon>Lamiales</taxon>
        <taxon>Phrymaceae</taxon>
        <taxon>Erythranthe</taxon>
    </lineage>
</organism>
<feature type="region of interest" description="Disordered" evidence="5">
    <location>
        <begin position="1"/>
        <end position="41"/>
    </location>
</feature>
<keyword evidence="8" id="KW-1185">Reference proteome</keyword>
<accession>A0A022QQR3</accession>
<evidence type="ECO:0000256" key="2">
    <source>
        <dbReference type="ARBA" id="ARBA00023125"/>
    </source>
</evidence>
<dbReference type="PANTHER" id="PTHR48460:SF1">
    <property type="entry name" value="RWP-RK DOMAIN-CONTAINING PROTEIN"/>
    <property type="match status" value="1"/>
</dbReference>
<feature type="region of interest" description="Disordered" evidence="5">
    <location>
        <begin position="117"/>
        <end position="139"/>
    </location>
</feature>
<dbReference type="PANTHER" id="PTHR48460">
    <property type="entry name" value="RWP-RK DOMAIN-CONTAINING PROTEIN"/>
    <property type="match status" value="1"/>
</dbReference>
<gene>
    <name evidence="7" type="ORF">MIMGU_mgv1a010586mg</name>
</gene>
<keyword evidence="2" id="KW-0238">DNA-binding</keyword>
<protein>
    <recommendedName>
        <fullName evidence="6">RWP-RK domain-containing protein</fullName>
    </recommendedName>
</protein>
<dbReference type="EMBL" id="KI631086">
    <property type="protein sequence ID" value="EYU30286.1"/>
    <property type="molecule type" value="Genomic_DNA"/>
</dbReference>
<keyword evidence="1" id="KW-0805">Transcription regulation</keyword>
<evidence type="ECO:0000256" key="4">
    <source>
        <dbReference type="ARBA" id="ARBA00023242"/>
    </source>
</evidence>
<reference evidence="7 8" key="1">
    <citation type="journal article" date="2013" name="Proc. Natl. Acad. Sci. U.S.A.">
        <title>Fine-scale variation in meiotic recombination in Mimulus inferred from population shotgun sequencing.</title>
        <authorList>
            <person name="Hellsten U."/>
            <person name="Wright K.M."/>
            <person name="Jenkins J."/>
            <person name="Shu S."/>
            <person name="Yuan Y."/>
            <person name="Wessler S.R."/>
            <person name="Schmutz J."/>
            <person name="Willis J.H."/>
            <person name="Rokhsar D.S."/>
        </authorList>
    </citation>
    <scope>NUCLEOTIDE SEQUENCE [LARGE SCALE GENOMIC DNA]</scope>
    <source>
        <strain evidence="8">cv. DUN x IM62</strain>
    </source>
</reference>
<evidence type="ECO:0000313" key="8">
    <source>
        <dbReference type="Proteomes" id="UP000030748"/>
    </source>
</evidence>
<dbReference type="OrthoDB" id="906903at2759"/>
<feature type="compositionally biased region" description="Low complexity" evidence="5">
    <location>
        <begin position="14"/>
        <end position="28"/>
    </location>
</feature>
<keyword evidence="3" id="KW-0804">Transcription</keyword>
<evidence type="ECO:0000256" key="5">
    <source>
        <dbReference type="SAM" id="MobiDB-lite"/>
    </source>
</evidence>
<dbReference type="Pfam" id="PF02042">
    <property type="entry name" value="RWP-RK"/>
    <property type="match status" value="1"/>
</dbReference>
<evidence type="ECO:0000313" key="7">
    <source>
        <dbReference type="EMBL" id="EYU30286.1"/>
    </source>
</evidence>
<feature type="compositionally biased region" description="Polar residues" evidence="5">
    <location>
        <begin position="1"/>
        <end position="13"/>
    </location>
</feature>
<dbReference type="PROSITE" id="PS51519">
    <property type="entry name" value="RWP_RK"/>
    <property type="match status" value="1"/>
</dbReference>
<name>A0A022QQR3_ERYGU</name>
<evidence type="ECO:0000259" key="6">
    <source>
        <dbReference type="PROSITE" id="PS51519"/>
    </source>
</evidence>
<evidence type="ECO:0000256" key="3">
    <source>
        <dbReference type="ARBA" id="ARBA00023163"/>
    </source>
</evidence>
<dbReference type="GO" id="GO:0003677">
    <property type="term" value="F:DNA binding"/>
    <property type="evidence" value="ECO:0007669"/>
    <property type="project" value="UniProtKB-KW"/>
</dbReference>
<sequence length="301" mass="33285">MSTAPQNPTQNNQSPIPISSPASIIPNRNPTPNPPSHALKSPSFDEVSNLFSLPLSYAADSLGVCPTVLKKLCYDNGLVRWPYRKILSGKSIEEIKKDAAIEKEKNLAELKVYGERNNSLARGPQPQSTNTISPQESSTVRILPQQPNKDNQIQSSQIMKIGNSTISDEFKYGFPSDGLSSVSYRWWGNKSGGENVVDTLQRVDENADERKEQHEGKVDHAANLSSMDDEVMTQGKKNDEPVGLLSVLRKKAAKDGLQALKLGVYRGYSDGKNLDRTKKMMLVQIFKSSLPSEWGDMYSES</sequence>
<dbReference type="InterPro" id="IPR003035">
    <property type="entry name" value="RWP-RK_dom"/>
</dbReference>
<dbReference type="Proteomes" id="UP000030748">
    <property type="component" value="Unassembled WGS sequence"/>
</dbReference>
<dbReference type="AlphaFoldDB" id="A0A022QQR3"/>
<evidence type="ECO:0000256" key="1">
    <source>
        <dbReference type="ARBA" id="ARBA00023015"/>
    </source>
</evidence>
<proteinExistence type="predicted"/>
<feature type="domain" description="RWP-RK" evidence="6">
    <location>
        <begin position="21"/>
        <end position="110"/>
    </location>
</feature>